<feature type="region of interest" description="Disordered" evidence="1">
    <location>
        <begin position="516"/>
        <end position="550"/>
    </location>
</feature>
<dbReference type="Proteomes" id="UP000799779">
    <property type="component" value="Unassembled WGS sequence"/>
</dbReference>
<feature type="compositionally biased region" description="Basic and acidic residues" evidence="1">
    <location>
        <begin position="539"/>
        <end position="550"/>
    </location>
</feature>
<reference evidence="2" key="1">
    <citation type="journal article" date="2020" name="Stud. Mycol.">
        <title>101 Dothideomycetes genomes: a test case for predicting lifestyles and emergence of pathogens.</title>
        <authorList>
            <person name="Haridas S."/>
            <person name="Albert R."/>
            <person name="Binder M."/>
            <person name="Bloem J."/>
            <person name="Labutti K."/>
            <person name="Salamov A."/>
            <person name="Andreopoulos B."/>
            <person name="Baker S."/>
            <person name="Barry K."/>
            <person name="Bills G."/>
            <person name="Bluhm B."/>
            <person name="Cannon C."/>
            <person name="Castanera R."/>
            <person name="Culley D."/>
            <person name="Daum C."/>
            <person name="Ezra D."/>
            <person name="Gonzalez J."/>
            <person name="Henrissat B."/>
            <person name="Kuo A."/>
            <person name="Liang C."/>
            <person name="Lipzen A."/>
            <person name="Lutzoni F."/>
            <person name="Magnuson J."/>
            <person name="Mondo S."/>
            <person name="Nolan M."/>
            <person name="Ohm R."/>
            <person name="Pangilinan J."/>
            <person name="Park H.-J."/>
            <person name="Ramirez L."/>
            <person name="Alfaro M."/>
            <person name="Sun H."/>
            <person name="Tritt A."/>
            <person name="Yoshinaga Y."/>
            <person name="Zwiers L.-H."/>
            <person name="Turgeon B."/>
            <person name="Goodwin S."/>
            <person name="Spatafora J."/>
            <person name="Crous P."/>
            <person name="Grigoriev I."/>
        </authorList>
    </citation>
    <scope>NUCLEOTIDE SEQUENCE</scope>
    <source>
        <strain evidence="2">CBS 123094</strain>
    </source>
</reference>
<dbReference type="OrthoDB" id="3945111at2759"/>
<protein>
    <submittedName>
        <fullName evidence="2">Uncharacterized protein</fullName>
    </submittedName>
</protein>
<organism evidence="2 3">
    <name type="scientific">Amniculicola lignicola CBS 123094</name>
    <dbReference type="NCBI Taxonomy" id="1392246"/>
    <lineage>
        <taxon>Eukaryota</taxon>
        <taxon>Fungi</taxon>
        <taxon>Dikarya</taxon>
        <taxon>Ascomycota</taxon>
        <taxon>Pezizomycotina</taxon>
        <taxon>Dothideomycetes</taxon>
        <taxon>Pleosporomycetidae</taxon>
        <taxon>Pleosporales</taxon>
        <taxon>Amniculicolaceae</taxon>
        <taxon>Amniculicola</taxon>
    </lineage>
</organism>
<dbReference type="AlphaFoldDB" id="A0A6A5W8W9"/>
<feature type="compositionally biased region" description="Basic and acidic residues" evidence="1">
    <location>
        <begin position="153"/>
        <end position="163"/>
    </location>
</feature>
<accession>A0A6A5W8W9</accession>
<feature type="region of interest" description="Disordered" evidence="1">
    <location>
        <begin position="145"/>
        <end position="188"/>
    </location>
</feature>
<feature type="region of interest" description="Disordered" evidence="1">
    <location>
        <begin position="436"/>
        <end position="503"/>
    </location>
</feature>
<name>A0A6A5W8W9_9PLEO</name>
<feature type="region of interest" description="Disordered" evidence="1">
    <location>
        <begin position="1"/>
        <end position="41"/>
    </location>
</feature>
<keyword evidence="3" id="KW-1185">Reference proteome</keyword>
<evidence type="ECO:0000313" key="2">
    <source>
        <dbReference type="EMBL" id="KAF1998370.1"/>
    </source>
</evidence>
<evidence type="ECO:0000313" key="3">
    <source>
        <dbReference type="Proteomes" id="UP000799779"/>
    </source>
</evidence>
<feature type="compositionally biased region" description="Basic and acidic residues" evidence="1">
    <location>
        <begin position="277"/>
        <end position="316"/>
    </location>
</feature>
<evidence type="ECO:0000256" key="1">
    <source>
        <dbReference type="SAM" id="MobiDB-lite"/>
    </source>
</evidence>
<sequence>MADQEHFRGITGPTPDVELHGPSSITPVRRDTGSTTGSDDYVPLPPGRYTLLINGNCPRCHHHHKAALVKVKVFNDRDRVSHVQCENGDCQQYWLAFGGGNSTRISLLSQCTETDPIEIEREKESRYELIQIVRSVTSVASLSNIPEFPSRQPSREPSVHNDASRSIAEDPTSVDNANPHPHEETRPQPVSVTYEVDSDHAFPGTTQPGAGTRRTKQLLTRLKRKIKDHLPPWKKPFHFKQLLRSQKGSPMTERRQGKLPATPSPTPRSPAMPQDSDSTKDMDIRCDYKPNVHEEEAGPSDPDKPDSEKHEAETRSRNPQPNVDKEELRNMAKEDRIAWLRKQFTKRRCRCPGNCHCRRSSRTFPVPVYERLHPPPLAPPLSEGLLGLVLPDDHFSPDDRFDYARSLSIGSTTIVGSEALTATSGGPRRSAHLLDIQRERHRSRSPRPQSYHARSRLRYWPDSADGRSSGESFGTGGAVRSPSTYSRRPTDGFSASAVGPTSMPAGYEAMVAEPAQGYVEIQPTPNPAPTPHLNGYRTSSERNRDSPSPA</sequence>
<proteinExistence type="predicted"/>
<feature type="region of interest" description="Disordered" evidence="1">
    <location>
        <begin position="225"/>
        <end position="327"/>
    </location>
</feature>
<gene>
    <name evidence="2" type="ORF">P154DRAFT_577961</name>
</gene>
<dbReference type="EMBL" id="ML977604">
    <property type="protein sequence ID" value="KAF1998370.1"/>
    <property type="molecule type" value="Genomic_DNA"/>
</dbReference>